<evidence type="ECO:0000313" key="3">
    <source>
        <dbReference type="EMBL" id="CAF2779529.1"/>
    </source>
</evidence>
<dbReference type="EMBL" id="HG994580">
    <property type="protein sequence ID" value="CAF2779529.1"/>
    <property type="molecule type" value="Genomic_DNA"/>
</dbReference>
<keyword evidence="2" id="KW-0539">Nucleus</keyword>
<accession>A0A7R8CDG0</accession>
<proteinExistence type="inferred from homology"/>
<dbReference type="AlphaFoldDB" id="A0A7R8CDG0"/>
<organism evidence="3 4">
    <name type="scientific">Lepeophtheirus salmonis</name>
    <name type="common">Salmon louse</name>
    <name type="synonym">Caligus salmonis</name>
    <dbReference type="NCBI Taxonomy" id="72036"/>
    <lineage>
        <taxon>Eukaryota</taxon>
        <taxon>Metazoa</taxon>
        <taxon>Ecdysozoa</taxon>
        <taxon>Arthropoda</taxon>
        <taxon>Crustacea</taxon>
        <taxon>Multicrustacea</taxon>
        <taxon>Hexanauplia</taxon>
        <taxon>Copepoda</taxon>
        <taxon>Siphonostomatoida</taxon>
        <taxon>Caligidae</taxon>
        <taxon>Lepeophtheirus</taxon>
    </lineage>
</organism>
<name>A0A7R8CDG0_LEPSM</name>
<keyword evidence="4" id="KW-1185">Reference proteome</keyword>
<dbReference type="GO" id="GO:0005634">
    <property type="term" value="C:nucleus"/>
    <property type="evidence" value="ECO:0007669"/>
    <property type="project" value="UniProtKB-SubCell"/>
</dbReference>
<evidence type="ECO:0000313" key="4">
    <source>
        <dbReference type="Proteomes" id="UP000675881"/>
    </source>
</evidence>
<dbReference type="InterPro" id="IPR000418">
    <property type="entry name" value="Ets_dom"/>
</dbReference>
<dbReference type="GO" id="GO:0043565">
    <property type="term" value="F:sequence-specific DNA binding"/>
    <property type="evidence" value="ECO:0007669"/>
    <property type="project" value="InterPro"/>
</dbReference>
<sequence>MGSSFDINESPQWIDCFIRSFSNDNHLIEQSNDTNTTLYQNQDFTLASSIDGLYQPTDDNYEFTSIQDCSERLSNFMESYSPPILEIPSFLEISPSSFNISRSPNILQPTSNQQPVKIEASEAKKTPSPAVAKKIFERKERCPSLQKNCPVSKGNITPRLSAGLIKKSGTFKVEDQDKIAELWAIMKKKKKFCYGNFSRSIRHHHHTGYLVHDRRKLIFKFSPDFTFWK</sequence>
<gene>
    <name evidence="3" type="ORF">LSAA_656</name>
</gene>
<keyword evidence="2" id="KW-0238">DNA-binding</keyword>
<protein>
    <submittedName>
        <fullName evidence="3">SPIC</fullName>
    </submittedName>
</protein>
<dbReference type="OrthoDB" id="5975550at2759"/>
<comment type="similarity">
    <text evidence="1 2">Belongs to the ETS family.</text>
</comment>
<dbReference type="PROSITE" id="PS50061">
    <property type="entry name" value="ETS_DOMAIN_3"/>
    <property type="match status" value="1"/>
</dbReference>
<evidence type="ECO:0000256" key="2">
    <source>
        <dbReference type="RuleBase" id="RU004019"/>
    </source>
</evidence>
<reference evidence="3" key="1">
    <citation type="submission" date="2021-02" db="EMBL/GenBank/DDBJ databases">
        <authorList>
            <person name="Bekaert M."/>
        </authorList>
    </citation>
    <scope>NUCLEOTIDE SEQUENCE</scope>
    <source>
        <strain evidence="3">IoA-00</strain>
    </source>
</reference>
<dbReference type="Pfam" id="PF00178">
    <property type="entry name" value="Ets"/>
    <property type="match status" value="1"/>
</dbReference>
<dbReference type="Gene3D" id="1.10.10.10">
    <property type="entry name" value="Winged helix-like DNA-binding domain superfamily/Winged helix DNA-binding domain"/>
    <property type="match status" value="1"/>
</dbReference>
<dbReference type="Proteomes" id="UP000675881">
    <property type="component" value="Chromosome 1"/>
</dbReference>
<dbReference type="InterPro" id="IPR036390">
    <property type="entry name" value="WH_DNA-bd_sf"/>
</dbReference>
<dbReference type="InterPro" id="IPR036388">
    <property type="entry name" value="WH-like_DNA-bd_sf"/>
</dbReference>
<evidence type="ECO:0000256" key="1">
    <source>
        <dbReference type="ARBA" id="ARBA00005562"/>
    </source>
</evidence>
<dbReference type="SUPFAM" id="SSF46785">
    <property type="entry name" value="Winged helix' DNA-binding domain"/>
    <property type="match status" value="1"/>
</dbReference>
<dbReference type="GO" id="GO:0003700">
    <property type="term" value="F:DNA-binding transcription factor activity"/>
    <property type="evidence" value="ECO:0007669"/>
    <property type="project" value="InterPro"/>
</dbReference>
<comment type="subcellular location">
    <subcellularLocation>
        <location evidence="2">Nucleus</location>
    </subcellularLocation>
</comment>